<dbReference type="InterPro" id="IPR003961">
    <property type="entry name" value="FN3_dom"/>
</dbReference>
<dbReference type="PROSITE" id="PS50853">
    <property type="entry name" value="FN3"/>
    <property type="match status" value="1"/>
</dbReference>
<dbReference type="EMBL" id="JAJAPW010000002">
    <property type="protein sequence ID" value="MCB4798389.1"/>
    <property type="molecule type" value="Genomic_DNA"/>
</dbReference>
<dbReference type="InterPro" id="IPR008979">
    <property type="entry name" value="Galactose-bd-like_sf"/>
</dbReference>
<comment type="similarity">
    <text evidence="5">Belongs to the peptidase S8 family.</text>
</comment>
<evidence type="ECO:0000256" key="4">
    <source>
        <dbReference type="ARBA" id="ARBA00022825"/>
    </source>
</evidence>
<dbReference type="SUPFAM" id="SSF49899">
    <property type="entry name" value="Concanavalin A-like lectins/glucanases"/>
    <property type="match status" value="1"/>
</dbReference>
<evidence type="ECO:0000256" key="3">
    <source>
        <dbReference type="ARBA" id="ARBA00022801"/>
    </source>
</evidence>
<dbReference type="InterPro" id="IPR000998">
    <property type="entry name" value="MAM_dom"/>
</dbReference>
<dbReference type="PROSITE" id="PS00138">
    <property type="entry name" value="SUBTILASE_SER"/>
    <property type="match status" value="1"/>
</dbReference>
<dbReference type="InterPro" id="IPR013320">
    <property type="entry name" value="ConA-like_dom_sf"/>
</dbReference>
<dbReference type="SMART" id="SM00060">
    <property type="entry name" value="FN3"/>
    <property type="match status" value="1"/>
</dbReference>
<protein>
    <submittedName>
        <fullName evidence="10">S8 family serine peptidase</fullName>
    </submittedName>
</protein>
<dbReference type="InterPro" id="IPR032179">
    <property type="entry name" value="Cry22Aa_Ig-like"/>
</dbReference>
<dbReference type="CDD" id="cd04842">
    <property type="entry name" value="Peptidases_S8_Kp43_protease"/>
    <property type="match status" value="1"/>
</dbReference>
<feature type="compositionally biased region" description="Low complexity" evidence="6">
    <location>
        <begin position="924"/>
        <end position="936"/>
    </location>
</feature>
<dbReference type="GO" id="GO:0005975">
    <property type="term" value="P:carbohydrate metabolic process"/>
    <property type="evidence" value="ECO:0007669"/>
    <property type="project" value="UniProtKB-ARBA"/>
</dbReference>
<dbReference type="InterPro" id="IPR000209">
    <property type="entry name" value="Peptidase_S8/S53_dom"/>
</dbReference>
<evidence type="ECO:0000256" key="7">
    <source>
        <dbReference type="SAM" id="SignalP"/>
    </source>
</evidence>
<dbReference type="GO" id="GO:0004252">
    <property type="term" value="F:serine-type endopeptidase activity"/>
    <property type="evidence" value="ECO:0007669"/>
    <property type="project" value="UniProtKB-UniRule"/>
</dbReference>
<dbReference type="GO" id="GO:0016020">
    <property type="term" value="C:membrane"/>
    <property type="evidence" value="ECO:0007669"/>
    <property type="project" value="InterPro"/>
</dbReference>
<dbReference type="SUPFAM" id="SSF49785">
    <property type="entry name" value="Galactose-binding domain-like"/>
    <property type="match status" value="1"/>
</dbReference>
<dbReference type="GO" id="GO:0004553">
    <property type="term" value="F:hydrolase activity, hydrolyzing O-glycosyl compounds"/>
    <property type="evidence" value="ECO:0007669"/>
    <property type="project" value="UniProtKB-ARBA"/>
</dbReference>
<dbReference type="Gene3D" id="2.60.40.10">
    <property type="entry name" value="Immunoglobulins"/>
    <property type="match status" value="2"/>
</dbReference>
<dbReference type="SUPFAM" id="SSF49265">
    <property type="entry name" value="Fibronectin type III"/>
    <property type="match status" value="1"/>
</dbReference>
<dbReference type="PROSITE" id="PS50060">
    <property type="entry name" value="MAM_2"/>
    <property type="match status" value="1"/>
</dbReference>
<dbReference type="Pfam" id="PF20009">
    <property type="entry name" value="GEVED"/>
    <property type="match status" value="1"/>
</dbReference>
<feature type="active site" description="Charge relay system" evidence="5">
    <location>
        <position position="127"/>
    </location>
</feature>
<dbReference type="Pfam" id="PF00629">
    <property type="entry name" value="MAM"/>
    <property type="match status" value="1"/>
</dbReference>
<keyword evidence="1 5" id="KW-0645">Protease</keyword>
<keyword evidence="3 5" id="KW-0378">Hydrolase</keyword>
<dbReference type="InterPro" id="IPR026444">
    <property type="entry name" value="Secre_tail"/>
</dbReference>
<reference evidence="10" key="1">
    <citation type="submission" date="2021-10" db="EMBL/GenBank/DDBJ databases">
        <title>Tamlana sargassums sp. nov., and Tamlana laminarinivorans sp. nov., two new bacteria isolated from the brown alga.</title>
        <authorList>
            <person name="Li J."/>
        </authorList>
    </citation>
    <scope>NUCLEOTIDE SEQUENCE</scope>
    <source>
        <strain evidence="10">PT2-4</strain>
    </source>
</reference>
<keyword evidence="11" id="KW-1185">Reference proteome</keyword>
<evidence type="ECO:0000259" key="9">
    <source>
        <dbReference type="PROSITE" id="PS50853"/>
    </source>
</evidence>
<dbReference type="Gene3D" id="2.60.120.380">
    <property type="match status" value="1"/>
</dbReference>
<dbReference type="Gene3D" id="3.40.50.200">
    <property type="entry name" value="Peptidase S8/S53 domain"/>
    <property type="match status" value="1"/>
</dbReference>
<dbReference type="PANTHER" id="PTHR23282">
    <property type="entry name" value="APICAL ENDOSOMAL GLYCOPROTEIN PRECURSOR"/>
    <property type="match status" value="1"/>
</dbReference>
<comment type="caution">
    <text evidence="10">The sequence shown here is derived from an EMBL/GenBank/DDBJ whole genome shotgun (WGS) entry which is preliminary data.</text>
</comment>
<dbReference type="SUPFAM" id="SSF52743">
    <property type="entry name" value="Subtilisin-like"/>
    <property type="match status" value="1"/>
</dbReference>
<evidence type="ECO:0000256" key="5">
    <source>
        <dbReference type="PROSITE-ProRule" id="PRU01240"/>
    </source>
</evidence>
<dbReference type="InterPro" id="IPR023828">
    <property type="entry name" value="Peptidase_S8_Ser-AS"/>
</dbReference>
<keyword evidence="4 5" id="KW-0720">Serine protease</keyword>
<dbReference type="InterPro" id="IPR036116">
    <property type="entry name" value="FN3_sf"/>
</dbReference>
<keyword evidence="2 7" id="KW-0732">Signal</keyword>
<feature type="compositionally biased region" description="Polar residues" evidence="6">
    <location>
        <begin position="904"/>
        <end position="914"/>
    </location>
</feature>
<dbReference type="PROSITE" id="PS51892">
    <property type="entry name" value="SUBTILASE"/>
    <property type="match status" value="1"/>
</dbReference>
<dbReference type="InterPro" id="IPR051560">
    <property type="entry name" value="MAM_domain-containing"/>
</dbReference>
<evidence type="ECO:0000256" key="6">
    <source>
        <dbReference type="SAM" id="MobiDB-lite"/>
    </source>
</evidence>
<dbReference type="Pfam" id="PF00082">
    <property type="entry name" value="Peptidase_S8"/>
    <property type="match status" value="1"/>
</dbReference>
<evidence type="ECO:0000259" key="8">
    <source>
        <dbReference type="PROSITE" id="PS50060"/>
    </source>
</evidence>
<feature type="domain" description="MAM" evidence="8">
    <location>
        <begin position="900"/>
        <end position="1058"/>
    </location>
</feature>
<feature type="region of interest" description="Disordered" evidence="6">
    <location>
        <begin position="904"/>
        <end position="936"/>
    </location>
</feature>
<dbReference type="RefSeq" id="WP_226542224.1">
    <property type="nucleotide sequence ID" value="NZ_JAJAPW010000002.1"/>
</dbReference>
<dbReference type="InterPro" id="IPR045474">
    <property type="entry name" value="GEVED"/>
</dbReference>
<feature type="chain" id="PRO_5040856703" evidence="7">
    <location>
        <begin position="21"/>
        <end position="1300"/>
    </location>
</feature>
<evidence type="ECO:0000256" key="2">
    <source>
        <dbReference type="ARBA" id="ARBA00022729"/>
    </source>
</evidence>
<dbReference type="GO" id="GO:0006508">
    <property type="term" value="P:proteolysis"/>
    <property type="evidence" value="ECO:0007669"/>
    <property type="project" value="UniProtKB-KW"/>
</dbReference>
<gene>
    <name evidence="10" type="ORF">LG649_06015</name>
</gene>
<dbReference type="CDD" id="cd06263">
    <property type="entry name" value="MAM"/>
    <property type="match status" value="1"/>
</dbReference>
<evidence type="ECO:0000313" key="10">
    <source>
        <dbReference type="EMBL" id="MCB4798389.1"/>
    </source>
</evidence>
<dbReference type="Pfam" id="PF16403">
    <property type="entry name" value="Bact_surface_Ig-like"/>
    <property type="match status" value="1"/>
</dbReference>
<proteinExistence type="inferred from homology"/>
<dbReference type="SMART" id="SM00137">
    <property type="entry name" value="MAM"/>
    <property type="match status" value="1"/>
</dbReference>
<dbReference type="InterPro" id="IPR013783">
    <property type="entry name" value="Ig-like_fold"/>
</dbReference>
<dbReference type="InterPro" id="IPR034058">
    <property type="entry name" value="TagA/B/C/D_pept_dom"/>
</dbReference>
<dbReference type="NCBIfam" id="TIGR04183">
    <property type="entry name" value="Por_Secre_tail"/>
    <property type="match status" value="1"/>
</dbReference>
<sequence length="1300" mass="138535">MKKTITLTMLCFFYTGIFFAQTKLQVNKIKEKYDINKLNQLKENFKEKAITDKTNAVEFARRNNLQIKTTTKDGRLLELQRIVDGKPIYYSTFNVTAAVSTRTNHLQTGGSLGLNLMGQNMIAYVWDGGVANIAHQEYDGSGGNNRFSIGDGTSSLNFHAEHVTGTIIASGYVANAEGMAPQASAIGSDWNDDKAEATSATSNGMLLSNHSYGYAFRNQFGQVQLPQYFFGGYIDESRDWDEIMFNAPNYLMVVAAGNDGEDDTAVNNPTGGSGWDKLTGHSTSKNNLVVANAQDANIDSNGNLISVTINSSSSEGPTDDMRIKPDITGNGTGLYSTFNFASYDSTYGTNYADGNITDDYASITGTSMASPNVTGSLLLLQQHYNNLNGSFMKAATLKGLALHTADDAGASGPDAVYGWGLLNAKTAAEVISAKDTGSKIQELTLTSGQTYSITVDSDGVSPLLASISWTDRAGTAVTSVNSTTPVLVNDLDIRVTQGSNTYLPYMLTGPTSNNQQDNTVDPYERVDVVGATGTYTITVTHKGSLTGGSQNYSLIISGLSSTPVVCNATVPTAINTTNVIDTEAFISWDPVPGATYDVRYRIVGTTSWTTIAVNGASTTLTGLTALTDYEVQVRSNCTSGSSAYSSSVSFSTTEMQLNYCTSNGSSVSDEYIGRVEIGNIDNSSGASSSGYADFTTISTGLTKGSTTTITVTPTWTGTVYSEGYAVFIDYNKDGDFEDSGETVWTQSATQAASVSGSFTVPASAITGSTTMRVVMQYNTIPSSCGSYDYGETEDYTVNLITGTADITAPVIALIGDGTINLEVGATYNELGATATDETDGDISSSIVITGTVNTSVAGTYTRYYNVSDAAGNAATEVTRSVIITQPSTGGCTGGISSFPYSESFESGDGWTQATGDDGDWVNDSNGTPSSNTGPSSGADGSYYMFLEASTNGSSGQIGTNAIAILESPCFDLSGESSAAFTFQNHMYGSSVGSLELEASTDGTNWTSLWFLSGNQGDQWNIVSIDLNLYLGQTVSLRFVGTTGSSWSSDIAIDDLEITTVGTTPVVFPDPTKKYYIDSAYFDYRIAATGESEDPYTTSTSTTGADVEWVFIDKGNGYWHIQRAAGGSLPRLRTDNSEFADMQGTAWSGTYTYYELTEGYIEGSYFVTLPDGPTNYKRLQVNSNGIVRMVSEASALTWESITFTEAGSISSTVITSNLDDAFENTKATLSIYPNPVTDLLFINTGSEIDVKVTYRIVNMVGQIVKQGKNSKEVDVSRLDSGVYFIEIKNGENIISKKFIKQ</sequence>
<organism evidence="10 11">
    <name type="scientific">Neotamlana laminarinivorans</name>
    <dbReference type="NCBI Taxonomy" id="2883124"/>
    <lineage>
        <taxon>Bacteria</taxon>
        <taxon>Pseudomonadati</taxon>
        <taxon>Bacteroidota</taxon>
        <taxon>Flavobacteriia</taxon>
        <taxon>Flavobacteriales</taxon>
        <taxon>Flavobacteriaceae</taxon>
        <taxon>Neotamlana</taxon>
    </lineage>
</organism>
<feature type="active site" description="Charge relay system" evidence="5">
    <location>
        <position position="159"/>
    </location>
</feature>
<feature type="active site" description="Charge relay system" evidence="5">
    <location>
        <position position="367"/>
    </location>
</feature>
<name>A0A9X1L3C8_9FLAO</name>
<evidence type="ECO:0000256" key="1">
    <source>
        <dbReference type="ARBA" id="ARBA00022670"/>
    </source>
</evidence>
<dbReference type="Proteomes" id="UP001139199">
    <property type="component" value="Unassembled WGS sequence"/>
</dbReference>
<accession>A0A9X1L3C8</accession>
<dbReference type="InterPro" id="IPR036852">
    <property type="entry name" value="Peptidase_S8/S53_dom_sf"/>
</dbReference>
<feature type="signal peptide" evidence="7">
    <location>
        <begin position="1"/>
        <end position="20"/>
    </location>
</feature>
<feature type="domain" description="Fibronectin type-III" evidence="9">
    <location>
        <begin position="570"/>
        <end position="655"/>
    </location>
</feature>
<dbReference type="Gene3D" id="2.60.120.200">
    <property type="match status" value="1"/>
</dbReference>
<dbReference type="Pfam" id="PF00041">
    <property type="entry name" value="fn3"/>
    <property type="match status" value="1"/>
</dbReference>
<dbReference type="PANTHER" id="PTHR23282:SF101">
    <property type="entry name" value="MAM DOMAIN-CONTAINING PROTEIN"/>
    <property type="match status" value="1"/>
</dbReference>
<evidence type="ECO:0000313" key="11">
    <source>
        <dbReference type="Proteomes" id="UP001139199"/>
    </source>
</evidence>
<dbReference type="Pfam" id="PF18962">
    <property type="entry name" value="Por_Secre_tail"/>
    <property type="match status" value="1"/>
</dbReference>